<dbReference type="EMBL" id="LAZR01028029">
    <property type="protein sequence ID" value="KKL63852.1"/>
    <property type="molecule type" value="Genomic_DNA"/>
</dbReference>
<dbReference type="InterPro" id="IPR010426">
    <property type="entry name" value="MTTB_MeTrfase"/>
</dbReference>
<evidence type="ECO:0000256" key="3">
    <source>
        <dbReference type="ARBA" id="ARBA00022679"/>
    </source>
</evidence>
<comment type="similarity">
    <text evidence="1">Belongs to the trimethylamine methyltransferase family.</text>
</comment>
<dbReference type="Gene3D" id="3.20.20.480">
    <property type="entry name" value="Trimethylamine methyltransferase-like"/>
    <property type="match status" value="1"/>
</dbReference>
<dbReference type="Pfam" id="PF06253">
    <property type="entry name" value="MTTB"/>
    <property type="match status" value="1"/>
</dbReference>
<name>A0A0F9GL36_9ZZZZ</name>
<evidence type="ECO:0000313" key="4">
    <source>
        <dbReference type="EMBL" id="KKL63852.1"/>
    </source>
</evidence>
<dbReference type="GO" id="GO:0008168">
    <property type="term" value="F:methyltransferase activity"/>
    <property type="evidence" value="ECO:0007669"/>
    <property type="project" value="UniProtKB-KW"/>
</dbReference>
<reference evidence="4" key="1">
    <citation type="journal article" date="2015" name="Nature">
        <title>Complex archaea that bridge the gap between prokaryotes and eukaryotes.</title>
        <authorList>
            <person name="Spang A."/>
            <person name="Saw J.H."/>
            <person name="Jorgensen S.L."/>
            <person name="Zaremba-Niedzwiedzka K."/>
            <person name="Martijn J."/>
            <person name="Lind A.E."/>
            <person name="van Eijk R."/>
            <person name="Schleper C."/>
            <person name="Guy L."/>
            <person name="Ettema T.J."/>
        </authorList>
    </citation>
    <scope>NUCLEOTIDE SEQUENCE</scope>
</reference>
<sequence>QNIHFGTGPTIQYVIDVETGQRRDTTMEDIAKAARIVDYLPNLDYAMTMGMSVGIGLHSYGLNPVVTDRFDFAAMLLNTTKPLMFSNWSVEGLSDCYEMAVAVRGGSESNFRKSPFIMVYCEPTTPLIHDRDPLELALFCAEKSIPLLNVSGPVIGGTTPVTLAACLVLSNAELLSGLVIAQLKNKGAPVIYGGGASPLDMRTSVNLYGGPQFCLDHIALKELANFYNLPDFNTGGCTDSKTLDQHAAIDYTMSLVQSVLVGSNLIHDIGYMESGYTACWEGIVMADEIIDYLKNFLKGIPVDKESLALDLIHKQGPGGSFVAEKHTFDHFRSVWYPKLMDRNSHANWTKAGSKDLKAKLTEKVQDILANHRPEPLDEQIVRIVERILERVKQRHPVKERAAGPV</sequence>
<protein>
    <recommendedName>
        <fullName evidence="5">Trimethylamine methyltransferase</fullName>
    </recommendedName>
</protein>
<dbReference type="GO" id="GO:0032259">
    <property type="term" value="P:methylation"/>
    <property type="evidence" value="ECO:0007669"/>
    <property type="project" value="UniProtKB-KW"/>
</dbReference>
<evidence type="ECO:0008006" key="5">
    <source>
        <dbReference type="Google" id="ProtNLM"/>
    </source>
</evidence>
<dbReference type="GO" id="GO:0015948">
    <property type="term" value="P:methanogenesis"/>
    <property type="evidence" value="ECO:0007669"/>
    <property type="project" value="InterPro"/>
</dbReference>
<keyword evidence="3" id="KW-0808">Transferase</keyword>
<proteinExistence type="inferred from homology"/>
<evidence type="ECO:0000256" key="2">
    <source>
        <dbReference type="ARBA" id="ARBA00022603"/>
    </source>
</evidence>
<gene>
    <name evidence="4" type="ORF">LCGC14_2170970</name>
</gene>
<dbReference type="InterPro" id="IPR038601">
    <property type="entry name" value="MttB-like_sf"/>
</dbReference>
<comment type="caution">
    <text evidence="4">The sequence shown here is derived from an EMBL/GenBank/DDBJ whole genome shotgun (WGS) entry which is preliminary data.</text>
</comment>
<keyword evidence="2" id="KW-0489">Methyltransferase</keyword>
<organism evidence="4">
    <name type="scientific">marine sediment metagenome</name>
    <dbReference type="NCBI Taxonomy" id="412755"/>
    <lineage>
        <taxon>unclassified sequences</taxon>
        <taxon>metagenomes</taxon>
        <taxon>ecological metagenomes</taxon>
    </lineage>
</organism>
<accession>A0A0F9GL36</accession>
<dbReference type="AlphaFoldDB" id="A0A0F9GL36"/>
<evidence type="ECO:0000256" key="1">
    <source>
        <dbReference type="ARBA" id="ARBA00007137"/>
    </source>
</evidence>
<feature type="non-terminal residue" evidence="4">
    <location>
        <position position="1"/>
    </location>
</feature>